<dbReference type="STRING" id="742152.A0A2H3K5C5"/>
<evidence type="ECO:0008006" key="4">
    <source>
        <dbReference type="Google" id="ProtNLM"/>
    </source>
</evidence>
<evidence type="ECO:0000256" key="1">
    <source>
        <dbReference type="SAM" id="Phobius"/>
    </source>
</evidence>
<keyword evidence="1" id="KW-0472">Membrane</keyword>
<proteinExistence type="predicted"/>
<accession>A0A2H3K5C5</accession>
<keyword evidence="1" id="KW-1133">Transmembrane helix</keyword>
<keyword evidence="3" id="KW-1185">Reference proteome</keyword>
<dbReference type="EMBL" id="KB468157">
    <property type="protein sequence ID" value="PCH44254.1"/>
    <property type="molecule type" value="Genomic_DNA"/>
</dbReference>
<name>A0A2H3K5C5_WOLCO</name>
<evidence type="ECO:0000313" key="2">
    <source>
        <dbReference type="EMBL" id="PCH44254.1"/>
    </source>
</evidence>
<feature type="transmembrane region" description="Helical" evidence="1">
    <location>
        <begin position="20"/>
        <end position="38"/>
    </location>
</feature>
<dbReference type="Proteomes" id="UP000218811">
    <property type="component" value="Unassembled WGS sequence"/>
</dbReference>
<evidence type="ECO:0000313" key="3">
    <source>
        <dbReference type="Proteomes" id="UP000218811"/>
    </source>
</evidence>
<sequence length="315" mass="33417">MRRIDLNAAAASSTLSPALISLRMLSVGVGISLGLLLVPALSMQSHHWRRRRSFVMGNFFMGFESTGFVCGVRAAVFMMLVLFVINNSLLTTRHNLLPTSACSSASGASSSRLFVNAHRLSSTLVFLTVRAPSPLVRLGSANRSLSADRDLVFVTFAAANKSAVIVFAIFFGAFSGAFISLLPTMLASMSRGPTEMGCVPRSLSLSPLPFILAGNTVGGASGECAGKWWAEAGAEPSQDDAQLVPATPHAEAVWARTLHLQTCSGAAWVRDCRATILGCTQGRLYLFPPLALSRIWAMLGLGGEMHAASSNKLAR</sequence>
<feature type="transmembrane region" description="Helical" evidence="1">
    <location>
        <begin position="59"/>
        <end position="85"/>
    </location>
</feature>
<dbReference type="OrthoDB" id="6499973at2759"/>
<organism evidence="2 3">
    <name type="scientific">Wolfiporia cocos (strain MD-104)</name>
    <name type="common">Brown rot fungus</name>
    <dbReference type="NCBI Taxonomy" id="742152"/>
    <lineage>
        <taxon>Eukaryota</taxon>
        <taxon>Fungi</taxon>
        <taxon>Dikarya</taxon>
        <taxon>Basidiomycota</taxon>
        <taxon>Agaricomycotina</taxon>
        <taxon>Agaricomycetes</taxon>
        <taxon>Polyporales</taxon>
        <taxon>Phaeolaceae</taxon>
        <taxon>Wolfiporia</taxon>
    </lineage>
</organism>
<feature type="transmembrane region" description="Helical" evidence="1">
    <location>
        <begin position="163"/>
        <end position="182"/>
    </location>
</feature>
<protein>
    <recommendedName>
        <fullName evidence="4">MFS general substrate transporter</fullName>
    </recommendedName>
</protein>
<keyword evidence="1" id="KW-0812">Transmembrane</keyword>
<gene>
    <name evidence="2" type="ORF">WOLCODRAFT_165014</name>
</gene>
<dbReference type="AlphaFoldDB" id="A0A2H3K5C5"/>
<reference evidence="2 3" key="1">
    <citation type="journal article" date="2012" name="Science">
        <title>The Paleozoic origin of enzymatic lignin decomposition reconstructed from 31 fungal genomes.</title>
        <authorList>
            <person name="Floudas D."/>
            <person name="Binder M."/>
            <person name="Riley R."/>
            <person name="Barry K."/>
            <person name="Blanchette R.A."/>
            <person name="Henrissat B."/>
            <person name="Martinez A.T."/>
            <person name="Otillar R."/>
            <person name="Spatafora J.W."/>
            <person name="Yadav J.S."/>
            <person name="Aerts A."/>
            <person name="Benoit I."/>
            <person name="Boyd A."/>
            <person name="Carlson A."/>
            <person name="Copeland A."/>
            <person name="Coutinho P.M."/>
            <person name="de Vries R.P."/>
            <person name="Ferreira P."/>
            <person name="Findley K."/>
            <person name="Foster B."/>
            <person name="Gaskell J."/>
            <person name="Glotzer D."/>
            <person name="Gorecki P."/>
            <person name="Heitman J."/>
            <person name="Hesse C."/>
            <person name="Hori C."/>
            <person name="Igarashi K."/>
            <person name="Jurgens J.A."/>
            <person name="Kallen N."/>
            <person name="Kersten P."/>
            <person name="Kohler A."/>
            <person name="Kuees U."/>
            <person name="Kumar T.K.A."/>
            <person name="Kuo A."/>
            <person name="LaButti K."/>
            <person name="Larrondo L.F."/>
            <person name="Lindquist E."/>
            <person name="Ling A."/>
            <person name="Lombard V."/>
            <person name="Lucas S."/>
            <person name="Lundell T."/>
            <person name="Martin R."/>
            <person name="McLaughlin D.J."/>
            <person name="Morgenstern I."/>
            <person name="Morin E."/>
            <person name="Murat C."/>
            <person name="Nagy L.G."/>
            <person name="Nolan M."/>
            <person name="Ohm R.A."/>
            <person name="Patyshakuliyeva A."/>
            <person name="Rokas A."/>
            <person name="Ruiz-Duenas F.J."/>
            <person name="Sabat G."/>
            <person name="Salamov A."/>
            <person name="Samejima M."/>
            <person name="Schmutz J."/>
            <person name="Slot J.C."/>
            <person name="St John F."/>
            <person name="Stenlid J."/>
            <person name="Sun H."/>
            <person name="Sun S."/>
            <person name="Syed K."/>
            <person name="Tsang A."/>
            <person name="Wiebenga A."/>
            <person name="Young D."/>
            <person name="Pisabarro A."/>
            <person name="Eastwood D.C."/>
            <person name="Martin F."/>
            <person name="Cullen D."/>
            <person name="Grigoriev I.V."/>
            <person name="Hibbett D.S."/>
        </authorList>
    </citation>
    <scope>NUCLEOTIDE SEQUENCE [LARGE SCALE GENOMIC DNA]</scope>
    <source>
        <strain evidence="2 3">MD-104</strain>
    </source>
</reference>